<dbReference type="SUPFAM" id="SSF53756">
    <property type="entry name" value="UDP-Glycosyltransferase/glycogen phosphorylase"/>
    <property type="match status" value="1"/>
</dbReference>
<keyword evidence="3" id="KW-1185">Reference proteome</keyword>
<gene>
    <name evidence="2" type="ORF">K4A83_22450</name>
</gene>
<evidence type="ECO:0000313" key="2">
    <source>
        <dbReference type="EMBL" id="MCW6038991.1"/>
    </source>
</evidence>
<comment type="caution">
    <text evidence="2">The sequence shown here is derived from an EMBL/GenBank/DDBJ whole genome shotgun (WGS) entry which is preliminary data.</text>
</comment>
<dbReference type="Gene3D" id="3.40.50.2000">
    <property type="entry name" value="Glycogen Phosphorylase B"/>
    <property type="match status" value="1"/>
</dbReference>
<protein>
    <recommendedName>
        <fullName evidence="4">Glycosyltransferase</fullName>
    </recommendedName>
</protein>
<organism evidence="2 3">
    <name type="scientific">Spirulina subsalsa FACHB-351</name>
    <dbReference type="NCBI Taxonomy" id="234711"/>
    <lineage>
        <taxon>Bacteria</taxon>
        <taxon>Bacillati</taxon>
        <taxon>Cyanobacteriota</taxon>
        <taxon>Cyanophyceae</taxon>
        <taxon>Spirulinales</taxon>
        <taxon>Spirulinaceae</taxon>
        <taxon>Spirulina</taxon>
    </lineage>
</organism>
<dbReference type="RefSeq" id="WP_265266937.1">
    <property type="nucleotide sequence ID" value="NZ_JAIHOM010000227.1"/>
</dbReference>
<feature type="region of interest" description="Disordered" evidence="1">
    <location>
        <begin position="1"/>
        <end position="30"/>
    </location>
</feature>
<dbReference type="InterPro" id="IPR002201">
    <property type="entry name" value="Glyco_trans_9"/>
</dbReference>
<dbReference type="Proteomes" id="UP001526426">
    <property type="component" value="Unassembled WGS sequence"/>
</dbReference>
<sequence length="169" mass="19207">IPYLHVTPAPHPQLPPSPGPKVGIVWGGSPTHKNDHNRSATLEDFIPLLKQPNIQWYSLQKGERVEELKQLPDPCNVTDLSPFLTDFAATARFIQELDLVITVDTSVAHLAGALGKPVWTLLCYAPDWRWMLDRHDTPWYPTMRLFRQTVPQDWSGVIRQVIKSARGNR</sequence>
<feature type="non-terminal residue" evidence="2">
    <location>
        <position position="1"/>
    </location>
</feature>
<evidence type="ECO:0000313" key="3">
    <source>
        <dbReference type="Proteomes" id="UP001526426"/>
    </source>
</evidence>
<evidence type="ECO:0000256" key="1">
    <source>
        <dbReference type="SAM" id="MobiDB-lite"/>
    </source>
</evidence>
<name>A0ABT3LBV3_9CYAN</name>
<evidence type="ECO:0008006" key="4">
    <source>
        <dbReference type="Google" id="ProtNLM"/>
    </source>
</evidence>
<dbReference type="EMBL" id="JAIHOM010000227">
    <property type="protein sequence ID" value="MCW6038991.1"/>
    <property type="molecule type" value="Genomic_DNA"/>
</dbReference>
<feature type="compositionally biased region" description="Pro residues" evidence="1">
    <location>
        <begin position="9"/>
        <end position="19"/>
    </location>
</feature>
<proteinExistence type="predicted"/>
<dbReference type="Pfam" id="PF01075">
    <property type="entry name" value="Glyco_transf_9"/>
    <property type="match status" value="1"/>
</dbReference>
<accession>A0ABT3LBV3</accession>
<reference evidence="2 3" key="1">
    <citation type="submission" date="2021-08" db="EMBL/GenBank/DDBJ databases">
        <title>Draft genome sequence of Spirulina subsalsa with high tolerance to salinity and hype-accumulation of phycocyanin.</title>
        <authorList>
            <person name="Pei H."/>
            <person name="Jiang L."/>
        </authorList>
    </citation>
    <scope>NUCLEOTIDE SEQUENCE [LARGE SCALE GENOMIC DNA]</scope>
    <source>
        <strain evidence="2 3">FACHB-351</strain>
    </source>
</reference>